<protein>
    <recommendedName>
        <fullName evidence="3">Sel1 repeat family protein</fullName>
    </recommendedName>
</protein>
<dbReference type="AlphaFoldDB" id="A0A916U4K6"/>
<evidence type="ECO:0000313" key="2">
    <source>
        <dbReference type="Proteomes" id="UP000637423"/>
    </source>
</evidence>
<accession>A0A916U4K6</accession>
<sequence>MPSAGEISALQMQARTDTGAELQLKRAAAAGMPEAQLALGRMLLLRGGSGELSQALAWLNSAAARPGDVSAAARTELGKLYFRGAAGMPRDYQKALALLDAAAQQDSAVAAYYLGLIYRNGLAGPADKAAAASWMLKSAGQHIPAAMFIVANMYLAGEGLPQNDGEARKWLEKAAEMEHPEALQLMAIGLHEGTMGFPRDEKLAQQQMQEAAHALTHRAIDP</sequence>
<dbReference type="EMBL" id="BMED01000001">
    <property type="protein sequence ID" value="GGC60434.1"/>
    <property type="molecule type" value="Genomic_DNA"/>
</dbReference>
<dbReference type="InterPro" id="IPR006597">
    <property type="entry name" value="Sel1-like"/>
</dbReference>
<dbReference type="PANTHER" id="PTHR11102">
    <property type="entry name" value="SEL-1-LIKE PROTEIN"/>
    <property type="match status" value="1"/>
</dbReference>
<dbReference type="PANTHER" id="PTHR11102:SF160">
    <property type="entry name" value="ERAD-ASSOCIATED E3 UBIQUITIN-PROTEIN LIGASE COMPONENT HRD3"/>
    <property type="match status" value="1"/>
</dbReference>
<gene>
    <name evidence="1" type="ORF">GCM10011396_04130</name>
</gene>
<dbReference type="SUPFAM" id="SSF81901">
    <property type="entry name" value="HCP-like"/>
    <property type="match status" value="1"/>
</dbReference>
<dbReference type="Proteomes" id="UP000637423">
    <property type="component" value="Unassembled WGS sequence"/>
</dbReference>
<proteinExistence type="predicted"/>
<evidence type="ECO:0000313" key="1">
    <source>
        <dbReference type="EMBL" id="GGC60434.1"/>
    </source>
</evidence>
<dbReference type="Pfam" id="PF08238">
    <property type="entry name" value="Sel1"/>
    <property type="match status" value="5"/>
</dbReference>
<dbReference type="InterPro" id="IPR050767">
    <property type="entry name" value="Sel1_AlgK"/>
</dbReference>
<reference evidence="1" key="2">
    <citation type="submission" date="2020-09" db="EMBL/GenBank/DDBJ databases">
        <authorList>
            <person name="Sun Q."/>
            <person name="Zhou Y."/>
        </authorList>
    </citation>
    <scope>NUCLEOTIDE SEQUENCE</scope>
    <source>
        <strain evidence="1">CGMCC 1.10998</strain>
    </source>
</reference>
<dbReference type="InterPro" id="IPR011990">
    <property type="entry name" value="TPR-like_helical_dom_sf"/>
</dbReference>
<dbReference type="Gene3D" id="1.25.40.10">
    <property type="entry name" value="Tetratricopeptide repeat domain"/>
    <property type="match status" value="1"/>
</dbReference>
<reference evidence="1" key="1">
    <citation type="journal article" date="2014" name="Int. J. Syst. Evol. Microbiol.">
        <title>Complete genome sequence of Corynebacterium casei LMG S-19264T (=DSM 44701T), isolated from a smear-ripened cheese.</title>
        <authorList>
            <consortium name="US DOE Joint Genome Institute (JGI-PGF)"/>
            <person name="Walter F."/>
            <person name="Albersmeier A."/>
            <person name="Kalinowski J."/>
            <person name="Ruckert C."/>
        </authorList>
    </citation>
    <scope>NUCLEOTIDE SEQUENCE</scope>
    <source>
        <strain evidence="1">CGMCC 1.10998</strain>
    </source>
</reference>
<organism evidence="1 2">
    <name type="scientific">Undibacterium terreum</name>
    <dbReference type="NCBI Taxonomy" id="1224302"/>
    <lineage>
        <taxon>Bacteria</taxon>
        <taxon>Pseudomonadati</taxon>
        <taxon>Pseudomonadota</taxon>
        <taxon>Betaproteobacteria</taxon>
        <taxon>Burkholderiales</taxon>
        <taxon>Oxalobacteraceae</taxon>
        <taxon>Undibacterium</taxon>
    </lineage>
</organism>
<dbReference type="SMART" id="SM00671">
    <property type="entry name" value="SEL1"/>
    <property type="match status" value="5"/>
</dbReference>
<comment type="caution">
    <text evidence="1">The sequence shown here is derived from an EMBL/GenBank/DDBJ whole genome shotgun (WGS) entry which is preliminary data.</text>
</comment>
<evidence type="ECO:0008006" key="3">
    <source>
        <dbReference type="Google" id="ProtNLM"/>
    </source>
</evidence>
<name>A0A916U4K6_9BURK</name>
<keyword evidence="2" id="KW-1185">Reference proteome</keyword>